<dbReference type="Pfam" id="PF02661">
    <property type="entry name" value="Fic"/>
    <property type="match status" value="1"/>
</dbReference>
<keyword evidence="2" id="KW-0067">ATP-binding</keyword>
<dbReference type="InterPro" id="IPR003812">
    <property type="entry name" value="Fido"/>
</dbReference>
<dbReference type="PANTHER" id="PTHR13504:SF40">
    <property type="entry name" value="FIDO DOMAIN-CONTAINING PROTEIN"/>
    <property type="match status" value="1"/>
</dbReference>
<dbReference type="GO" id="GO:0005524">
    <property type="term" value="F:ATP binding"/>
    <property type="evidence" value="ECO:0007669"/>
    <property type="project" value="UniProtKB-KW"/>
</dbReference>
<dbReference type="RefSeq" id="WP_146964348.1">
    <property type="nucleotide sequence ID" value="NZ_AP019835.1"/>
</dbReference>
<dbReference type="SUPFAM" id="SSF140931">
    <property type="entry name" value="Fic-like"/>
    <property type="match status" value="1"/>
</dbReference>
<proteinExistence type="predicted"/>
<evidence type="ECO:0000256" key="2">
    <source>
        <dbReference type="PIRSR" id="PIRSR640198-2"/>
    </source>
</evidence>
<dbReference type="InterPro" id="IPR036388">
    <property type="entry name" value="WH-like_DNA-bd_sf"/>
</dbReference>
<sequence>MNNYLELSKLYYQKANIEEELNKRLENPCVYKTSLYISPILRGERVSEEVELFFLPIKNVLMLQDEIIQNSRDILNLSNELPEVALNYCVREIMVNEIIKSNGIEGVHTTKKDVYDSMNSNKKYRFSGIIKKYKQITENKIEKINSAEEIRKIYDEVFSEEIMINPENQLDGKLFRKGLVYVTDSSMKNVHLGDSNEELILKHIQNLIIFMNKKDINFLLKACITHYYFEYIHPFYDGNGRFGRLIFSMYLAKKLDVFTGLSLSYAIFSEKEKYSKLFLNTSNSKNFGEITFFLIGMLELIKKGQESIMKMLEDKIEKLNFSRNYLNNLDLSDLEKDIMFVYIQNHIFSNSDLEDKELCKIINMSRPTLKNNIEQLIKKEYLTKISKKPITHVLSDKLQKVID</sequence>
<feature type="domain" description="Fido" evidence="3">
    <location>
        <begin position="145"/>
        <end position="296"/>
    </location>
</feature>
<dbReference type="EMBL" id="AP019835">
    <property type="protein sequence ID" value="BBM49901.1"/>
    <property type="molecule type" value="Genomic_DNA"/>
</dbReference>
<protein>
    <submittedName>
        <fullName evidence="4">Fic family protein</fullName>
    </submittedName>
</protein>
<dbReference type="Proteomes" id="UP000321501">
    <property type="component" value="Chromosome"/>
</dbReference>
<feature type="binding site" evidence="2">
    <location>
        <begin position="182"/>
        <end position="191"/>
    </location>
    <ligand>
        <name>ATP</name>
        <dbReference type="ChEBI" id="CHEBI:30616"/>
    </ligand>
</feature>
<accession>A0A510KGS6</accession>
<feature type="binding site" evidence="2">
    <location>
        <begin position="237"/>
        <end position="244"/>
    </location>
    <ligand>
        <name>ATP</name>
        <dbReference type="ChEBI" id="CHEBI:30616"/>
    </ligand>
</feature>
<dbReference type="Gene3D" id="1.10.10.10">
    <property type="entry name" value="Winged helix-like DNA-binding domain superfamily/Winged helix DNA-binding domain"/>
    <property type="match status" value="1"/>
</dbReference>
<gene>
    <name evidence="4" type="ORF">JMUB3934_1197</name>
</gene>
<evidence type="ECO:0000256" key="1">
    <source>
        <dbReference type="PIRSR" id="PIRSR640198-1"/>
    </source>
</evidence>
<dbReference type="PROSITE" id="PS51459">
    <property type="entry name" value="FIDO"/>
    <property type="match status" value="1"/>
</dbReference>
<dbReference type="InterPro" id="IPR040198">
    <property type="entry name" value="Fido_containing"/>
</dbReference>
<evidence type="ECO:0000259" key="3">
    <source>
        <dbReference type="PROSITE" id="PS51459"/>
    </source>
</evidence>
<dbReference type="AlphaFoldDB" id="A0A510KGS6"/>
<organism evidence="4 5">
    <name type="scientific">Leptotrichia wadei</name>
    <dbReference type="NCBI Taxonomy" id="157687"/>
    <lineage>
        <taxon>Bacteria</taxon>
        <taxon>Fusobacteriati</taxon>
        <taxon>Fusobacteriota</taxon>
        <taxon>Fusobacteriia</taxon>
        <taxon>Fusobacteriales</taxon>
        <taxon>Leptotrichiaceae</taxon>
        <taxon>Leptotrichia</taxon>
    </lineage>
</organism>
<evidence type="ECO:0000313" key="5">
    <source>
        <dbReference type="Proteomes" id="UP000321501"/>
    </source>
</evidence>
<keyword evidence="2" id="KW-0547">Nucleotide-binding</keyword>
<name>A0A510KGS6_9FUSO</name>
<dbReference type="InterPro" id="IPR036597">
    <property type="entry name" value="Fido-like_dom_sf"/>
</dbReference>
<dbReference type="PANTHER" id="PTHR13504">
    <property type="entry name" value="FIDO DOMAIN-CONTAINING PROTEIN DDB_G0283145"/>
    <property type="match status" value="1"/>
</dbReference>
<evidence type="ECO:0000313" key="4">
    <source>
        <dbReference type="EMBL" id="BBM49901.1"/>
    </source>
</evidence>
<feature type="active site" evidence="1">
    <location>
        <position position="233"/>
    </location>
</feature>
<reference evidence="4 5" key="1">
    <citation type="submission" date="2019-07" db="EMBL/GenBank/DDBJ databases">
        <title>Complete Genome Sequence of Leptotrichia wadei Strain JMUB3934.</title>
        <authorList>
            <person name="Watanabe S."/>
            <person name="Cui L."/>
        </authorList>
    </citation>
    <scope>NUCLEOTIDE SEQUENCE [LARGE SCALE GENOMIC DNA]</scope>
    <source>
        <strain evidence="4 5">JMUB3934</strain>
    </source>
</reference>
<dbReference type="Gene3D" id="1.10.3290.10">
    <property type="entry name" value="Fido-like domain"/>
    <property type="match status" value="1"/>
</dbReference>